<dbReference type="AlphaFoldDB" id="A0A8X6N489"/>
<dbReference type="InterPro" id="IPR032675">
    <property type="entry name" value="LRR_dom_sf"/>
</dbReference>
<evidence type="ECO:0000256" key="2">
    <source>
        <dbReference type="ARBA" id="ARBA00022737"/>
    </source>
</evidence>
<comment type="caution">
    <text evidence="3">The sequence shown here is derived from an EMBL/GenBank/DDBJ whole genome shotgun (WGS) entry which is preliminary data.</text>
</comment>
<reference evidence="3" key="1">
    <citation type="submission" date="2020-08" db="EMBL/GenBank/DDBJ databases">
        <title>Multicomponent nature underlies the extraordinary mechanical properties of spider dragline silk.</title>
        <authorList>
            <person name="Kono N."/>
            <person name="Nakamura H."/>
            <person name="Mori M."/>
            <person name="Yoshida Y."/>
            <person name="Ohtoshi R."/>
            <person name="Malay A.D."/>
            <person name="Moran D.A.P."/>
            <person name="Tomita M."/>
            <person name="Numata K."/>
            <person name="Arakawa K."/>
        </authorList>
    </citation>
    <scope>NUCLEOTIDE SEQUENCE</scope>
</reference>
<dbReference type="EMBL" id="BMAW01099951">
    <property type="protein sequence ID" value="GFS92670.1"/>
    <property type="molecule type" value="Genomic_DNA"/>
</dbReference>
<dbReference type="PROSITE" id="PS51450">
    <property type="entry name" value="LRR"/>
    <property type="match status" value="1"/>
</dbReference>
<organism evidence="3 4">
    <name type="scientific">Nephila pilipes</name>
    <name type="common">Giant wood spider</name>
    <name type="synonym">Nephila maculata</name>
    <dbReference type="NCBI Taxonomy" id="299642"/>
    <lineage>
        <taxon>Eukaryota</taxon>
        <taxon>Metazoa</taxon>
        <taxon>Ecdysozoa</taxon>
        <taxon>Arthropoda</taxon>
        <taxon>Chelicerata</taxon>
        <taxon>Arachnida</taxon>
        <taxon>Araneae</taxon>
        <taxon>Araneomorphae</taxon>
        <taxon>Entelegynae</taxon>
        <taxon>Araneoidea</taxon>
        <taxon>Nephilidae</taxon>
        <taxon>Nephila</taxon>
    </lineage>
</organism>
<dbReference type="PANTHER" id="PTHR45712">
    <property type="entry name" value="AGAP008170-PA"/>
    <property type="match status" value="1"/>
</dbReference>
<keyword evidence="4" id="KW-1185">Reference proteome</keyword>
<dbReference type="InterPro" id="IPR001611">
    <property type="entry name" value="Leu-rich_rpt"/>
</dbReference>
<dbReference type="OrthoDB" id="676979at2759"/>
<sequence>MQNATIKKIIFTQASIELLNIPQNVYSPFKSIEDTLESLEIYDSSSVFAWNISILDSLKKLSTFIIENSEFLEVKAIFEKFTTLKFVQFVNSGVKWIHLRAFKNNKNLTICSLANNYISHVERSIFPKPAVHLWSLDLSFNNIKSLPKDMFDGMPSLHELKLDNNHLKIIPFKVVRPVWNRLTQLWIDDNEVLCWPFCSAIEEKHRPLFLDSSKCSFGGSSEHLLDSLYKYCGKSRKHLHRL</sequence>
<dbReference type="SUPFAM" id="SSF52058">
    <property type="entry name" value="L domain-like"/>
    <property type="match status" value="1"/>
</dbReference>
<accession>A0A8X6N489</accession>
<dbReference type="InterPro" id="IPR003591">
    <property type="entry name" value="Leu-rich_rpt_typical-subtyp"/>
</dbReference>
<dbReference type="Proteomes" id="UP000887013">
    <property type="component" value="Unassembled WGS sequence"/>
</dbReference>
<protein>
    <submittedName>
        <fullName evidence="3">Uncharacterized protein</fullName>
    </submittedName>
</protein>
<dbReference type="SMART" id="SM00369">
    <property type="entry name" value="LRR_TYP"/>
    <property type="match status" value="2"/>
</dbReference>
<evidence type="ECO:0000313" key="3">
    <source>
        <dbReference type="EMBL" id="GFS92670.1"/>
    </source>
</evidence>
<dbReference type="Gene3D" id="3.80.10.10">
    <property type="entry name" value="Ribonuclease Inhibitor"/>
    <property type="match status" value="1"/>
</dbReference>
<proteinExistence type="predicted"/>
<keyword evidence="2" id="KW-0677">Repeat</keyword>
<dbReference type="PANTHER" id="PTHR45712:SF22">
    <property type="entry name" value="INSULIN-LIKE GROWTH FACTOR-BINDING PROTEIN COMPLEX ACID LABILE SUBUNIT"/>
    <property type="match status" value="1"/>
</dbReference>
<gene>
    <name evidence="3" type="primary">AVEN_140821_1</name>
    <name evidence="3" type="ORF">NPIL_244271</name>
</gene>
<evidence type="ECO:0000256" key="1">
    <source>
        <dbReference type="ARBA" id="ARBA00022614"/>
    </source>
</evidence>
<dbReference type="Pfam" id="PF13855">
    <property type="entry name" value="LRR_8"/>
    <property type="match status" value="1"/>
</dbReference>
<name>A0A8X6N489_NEPPI</name>
<dbReference type="InterPro" id="IPR050333">
    <property type="entry name" value="SLRP"/>
</dbReference>
<evidence type="ECO:0000313" key="4">
    <source>
        <dbReference type="Proteomes" id="UP000887013"/>
    </source>
</evidence>
<keyword evidence="1" id="KW-0433">Leucine-rich repeat</keyword>